<proteinExistence type="predicted"/>
<name>A0A2W2AJ89_9BACT</name>
<dbReference type="OrthoDB" id="9807212at2"/>
<feature type="domain" description="NAD-dependent epimerase/dehydratase" evidence="1">
    <location>
        <begin position="3"/>
        <end position="73"/>
    </location>
</feature>
<dbReference type="Pfam" id="PF01370">
    <property type="entry name" value="Epimerase"/>
    <property type="match status" value="1"/>
</dbReference>
<comment type="caution">
    <text evidence="2">The sequence shown here is derived from an EMBL/GenBank/DDBJ whole genome shotgun (WGS) entry which is preliminary data.</text>
</comment>
<dbReference type="InterPro" id="IPR001509">
    <property type="entry name" value="Epimerase_deHydtase"/>
</dbReference>
<dbReference type="AlphaFoldDB" id="A0A2W2AJ89"/>
<keyword evidence="3" id="KW-1185">Reference proteome</keyword>
<protein>
    <submittedName>
        <fullName evidence="2">3-beta hydroxysteroid dehydrogenase</fullName>
    </submittedName>
</protein>
<dbReference type="GO" id="GO:0005737">
    <property type="term" value="C:cytoplasm"/>
    <property type="evidence" value="ECO:0007669"/>
    <property type="project" value="TreeGrafter"/>
</dbReference>
<dbReference type="SUPFAM" id="SSF51735">
    <property type="entry name" value="NAD(P)-binding Rossmann-fold domains"/>
    <property type="match status" value="1"/>
</dbReference>
<dbReference type="PANTHER" id="PTHR48079">
    <property type="entry name" value="PROTEIN YEEZ"/>
    <property type="match status" value="1"/>
</dbReference>
<dbReference type="RefSeq" id="WP_110999415.1">
    <property type="nucleotide sequence ID" value="NZ_QKTW01000018.1"/>
</dbReference>
<reference evidence="2 3" key="1">
    <citation type="submission" date="2018-06" db="EMBL/GenBank/DDBJ databases">
        <title>Mucibacter soli gen. nov., sp. nov., a new member of the family Chitinophagaceae producing mucin.</title>
        <authorList>
            <person name="Kim M.-K."/>
            <person name="Park S."/>
            <person name="Kim T.-S."/>
            <person name="Joung Y."/>
            <person name="Han J.-H."/>
            <person name="Kim S.B."/>
        </authorList>
    </citation>
    <scope>NUCLEOTIDE SEQUENCE [LARGE SCALE GENOMIC DNA]</scope>
    <source>
        <strain evidence="2 3">R1-15</strain>
    </source>
</reference>
<evidence type="ECO:0000313" key="2">
    <source>
        <dbReference type="EMBL" id="PZF72320.1"/>
    </source>
</evidence>
<dbReference type="GO" id="GO:0004029">
    <property type="term" value="F:aldehyde dehydrogenase (NAD+) activity"/>
    <property type="evidence" value="ECO:0007669"/>
    <property type="project" value="TreeGrafter"/>
</dbReference>
<dbReference type="Proteomes" id="UP000248745">
    <property type="component" value="Unassembled WGS sequence"/>
</dbReference>
<dbReference type="PANTHER" id="PTHR48079:SF9">
    <property type="entry name" value="PUTATIVE-RELATED"/>
    <property type="match status" value="1"/>
</dbReference>
<organism evidence="2 3">
    <name type="scientific">Taibaiella soli</name>
    <dbReference type="NCBI Taxonomy" id="1649169"/>
    <lineage>
        <taxon>Bacteria</taxon>
        <taxon>Pseudomonadati</taxon>
        <taxon>Bacteroidota</taxon>
        <taxon>Chitinophagia</taxon>
        <taxon>Chitinophagales</taxon>
        <taxon>Chitinophagaceae</taxon>
        <taxon>Taibaiella</taxon>
    </lineage>
</organism>
<dbReference type="InterPro" id="IPR036291">
    <property type="entry name" value="NAD(P)-bd_dom_sf"/>
</dbReference>
<dbReference type="InterPro" id="IPR051783">
    <property type="entry name" value="NAD(P)-dependent_oxidoreduct"/>
</dbReference>
<evidence type="ECO:0000259" key="1">
    <source>
        <dbReference type="Pfam" id="PF01370"/>
    </source>
</evidence>
<evidence type="ECO:0000313" key="3">
    <source>
        <dbReference type="Proteomes" id="UP000248745"/>
    </source>
</evidence>
<accession>A0A2W2AJ89</accession>
<dbReference type="Gene3D" id="3.40.50.720">
    <property type="entry name" value="NAD(P)-binding Rossmann-like Domain"/>
    <property type="match status" value="1"/>
</dbReference>
<dbReference type="EMBL" id="QKTW01000018">
    <property type="protein sequence ID" value="PZF72320.1"/>
    <property type="molecule type" value="Genomic_DNA"/>
</dbReference>
<dbReference type="CDD" id="cd05262">
    <property type="entry name" value="SDR_a7"/>
    <property type="match status" value="1"/>
</dbReference>
<sequence length="291" mass="31165">MRVFVTGASGFVGSAIVQELLKAGHEILGLARTDNAAEGLSKAGAAVHRGDLEDLESLKAGAAQCDAVIHTAFNHDFSKFKANCESDRQVILALGEALKDTNKPMVVTSGIGLMNAAGRLINENDTPPGSDIMPRAASEEAARAVGAYILRLPPTTHGEGDHGFVPMVINMDKEKGEAAYIGAGSNHWPAVHRFDAANLYRLIIEQQPEQKVFHAVAEEGIPFIEIATAIGKGTQLPVVSKDEAGAEAHFGWFKHFASFDCAATSELTRKTLGWEPKQEGLLKDMITGKYF</sequence>
<gene>
    <name evidence="2" type="ORF">DN068_13260</name>
</gene>